<feature type="signal peptide" evidence="1">
    <location>
        <begin position="1"/>
        <end position="19"/>
    </location>
</feature>
<dbReference type="OrthoDB" id="4761308at2"/>
<evidence type="ECO:0000313" key="3">
    <source>
        <dbReference type="Proteomes" id="UP000186218"/>
    </source>
</evidence>
<gene>
    <name evidence="2" type="ORF">SAMN05445060_2959</name>
</gene>
<dbReference type="Pfam" id="PF12079">
    <property type="entry name" value="DUF3558"/>
    <property type="match status" value="1"/>
</dbReference>
<sequence>MRRRTVATALTLLALLALALTGCTRTVDGDPVAVGGSGGGQAQGNVDTDQFDRLLLECSLVKPEQIAQIVGGSGAESTFNGAICRWLVAGAVTADVTFNWFENGTMQVEKDTAKRLGYTTENVRVASQAAFTQRDPNRPAACAVTAKSPDRGIYTWWVEPRTTAATGDPCEAPTKLMELVLRGGQ</sequence>
<evidence type="ECO:0000313" key="2">
    <source>
        <dbReference type="EMBL" id="SIS14425.1"/>
    </source>
</evidence>
<evidence type="ECO:0008006" key="4">
    <source>
        <dbReference type="Google" id="ProtNLM"/>
    </source>
</evidence>
<feature type="chain" id="PRO_5039258557" description="DUF3558 domain-containing protein" evidence="1">
    <location>
        <begin position="20"/>
        <end position="185"/>
    </location>
</feature>
<keyword evidence="1" id="KW-0732">Signal</keyword>
<dbReference type="InterPro" id="IPR024520">
    <property type="entry name" value="DUF3558"/>
</dbReference>
<dbReference type="STRING" id="1344003.SAMN05445060_2959"/>
<proteinExistence type="predicted"/>
<reference evidence="2 3" key="1">
    <citation type="submission" date="2017-01" db="EMBL/GenBank/DDBJ databases">
        <authorList>
            <person name="Mah S.A."/>
            <person name="Swanson W.J."/>
            <person name="Moy G.W."/>
            <person name="Vacquier V.D."/>
        </authorList>
    </citation>
    <scope>NUCLEOTIDE SEQUENCE [LARGE SCALE GENOMIC DNA]</scope>
    <source>
        <strain evidence="2 3">CPCC 203464</strain>
    </source>
</reference>
<evidence type="ECO:0000256" key="1">
    <source>
        <dbReference type="SAM" id="SignalP"/>
    </source>
</evidence>
<accession>A0A1N7GPB2</accession>
<dbReference type="AlphaFoldDB" id="A0A1N7GPB2"/>
<organism evidence="2 3">
    <name type="scientific">Williamsia sterculiae</name>
    <dbReference type="NCBI Taxonomy" id="1344003"/>
    <lineage>
        <taxon>Bacteria</taxon>
        <taxon>Bacillati</taxon>
        <taxon>Actinomycetota</taxon>
        <taxon>Actinomycetes</taxon>
        <taxon>Mycobacteriales</taxon>
        <taxon>Nocardiaceae</taxon>
        <taxon>Williamsia</taxon>
    </lineage>
</organism>
<dbReference type="EMBL" id="FTNT01000009">
    <property type="protein sequence ID" value="SIS14425.1"/>
    <property type="molecule type" value="Genomic_DNA"/>
</dbReference>
<protein>
    <recommendedName>
        <fullName evidence="4">DUF3558 domain-containing protein</fullName>
    </recommendedName>
</protein>
<dbReference type="RefSeq" id="WP_076480857.1">
    <property type="nucleotide sequence ID" value="NZ_FTNT01000009.1"/>
</dbReference>
<dbReference type="PROSITE" id="PS51257">
    <property type="entry name" value="PROKAR_LIPOPROTEIN"/>
    <property type="match status" value="1"/>
</dbReference>
<name>A0A1N7GPB2_9NOCA</name>
<dbReference type="Proteomes" id="UP000186218">
    <property type="component" value="Unassembled WGS sequence"/>
</dbReference>
<keyword evidence="3" id="KW-1185">Reference proteome</keyword>